<reference evidence="1 2" key="2">
    <citation type="journal article" date="2012" name="Int. J. Syst. Evol. Microbiol.">
        <title>Magnetococcus marinus gen. nov., sp. nov., a marine, magnetotactic bacterium that represents a novel lineage (Magnetococcaceae fam. nov.; Magnetococcales ord. nov.) at the base of the Alphaproteobacteria.</title>
        <authorList>
            <person name="Bazylinski D.A."/>
            <person name="Williams T.J."/>
            <person name="Lefevre C.T."/>
            <person name="Berg R.J."/>
            <person name="Zhang C.L."/>
            <person name="Bowser S.S."/>
            <person name="Dean A.J."/>
            <person name="Beveridge T.J."/>
        </authorList>
    </citation>
    <scope>NUCLEOTIDE SEQUENCE [LARGE SCALE GENOMIC DNA]</scope>
    <source>
        <strain evidence="2">ATCC BAA-1437 / JCM 17883 / MC-1</strain>
    </source>
</reference>
<dbReference type="eggNOG" id="COG3316">
    <property type="taxonomic scope" value="Bacteria"/>
</dbReference>
<dbReference type="PANTHER" id="PTHR35528:SF3">
    <property type="entry name" value="BLL1675 PROTEIN"/>
    <property type="match status" value="1"/>
</dbReference>
<dbReference type="HOGENOM" id="CLU_2356397_0_0_5"/>
<accession>A0LAZ9</accession>
<name>A0LAZ9_MAGMM</name>
<dbReference type="AlphaFoldDB" id="A0LAZ9"/>
<dbReference type="KEGG" id="mgm:Mmc1_2646"/>
<dbReference type="STRING" id="156889.Mmc1_2646"/>
<keyword evidence="2" id="KW-1185">Reference proteome</keyword>
<dbReference type="Proteomes" id="UP000002586">
    <property type="component" value="Chromosome"/>
</dbReference>
<proteinExistence type="predicted"/>
<protein>
    <recommendedName>
        <fullName evidence="3">Transposase</fullName>
    </recommendedName>
</protein>
<gene>
    <name evidence="1" type="ordered locus">Mmc1_2646</name>
</gene>
<sequence>MENTPSLCQGYRYPGEIISHAVWLYHRFTLSFCNVEEIPASRGVNVPHESIRQWCLHFRQDYAITSGSDLMTSAVTATRLSRSLSSDTSTTLRQDS</sequence>
<dbReference type="InterPro" id="IPR052183">
    <property type="entry name" value="IS_Transposase"/>
</dbReference>
<dbReference type="PANTHER" id="PTHR35528">
    <property type="entry name" value="BLL1675 PROTEIN"/>
    <property type="match status" value="1"/>
</dbReference>
<evidence type="ECO:0000313" key="2">
    <source>
        <dbReference type="Proteomes" id="UP000002586"/>
    </source>
</evidence>
<evidence type="ECO:0000313" key="1">
    <source>
        <dbReference type="EMBL" id="ABK45142.1"/>
    </source>
</evidence>
<evidence type="ECO:0008006" key="3">
    <source>
        <dbReference type="Google" id="ProtNLM"/>
    </source>
</evidence>
<organism evidence="1 2">
    <name type="scientific">Magnetococcus marinus (strain ATCC BAA-1437 / JCM 17883 / MC-1)</name>
    <dbReference type="NCBI Taxonomy" id="156889"/>
    <lineage>
        <taxon>Bacteria</taxon>
        <taxon>Pseudomonadati</taxon>
        <taxon>Pseudomonadota</taxon>
        <taxon>Magnetococcia</taxon>
        <taxon>Magnetococcales</taxon>
        <taxon>Magnetococcaceae</taxon>
        <taxon>Magnetococcus</taxon>
    </lineage>
</organism>
<reference evidence="2" key="1">
    <citation type="journal article" date="2009" name="Appl. Environ. Microbiol.">
        <title>Complete genome sequence of the chemolithoautotrophic marine magnetotactic coccus strain MC-1.</title>
        <authorList>
            <person name="Schubbe S."/>
            <person name="Williams T.J."/>
            <person name="Xie G."/>
            <person name="Kiss H.E."/>
            <person name="Brettin T.S."/>
            <person name="Martinez D."/>
            <person name="Ross C.A."/>
            <person name="Schuler D."/>
            <person name="Cox B.L."/>
            <person name="Nealson K.H."/>
            <person name="Bazylinski D.A."/>
        </authorList>
    </citation>
    <scope>NUCLEOTIDE SEQUENCE [LARGE SCALE GENOMIC DNA]</scope>
    <source>
        <strain evidence="2">ATCC BAA-1437 / JCM 17883 / MC-1</strain>
    </source>
</reference>
<dbReference type="EMBL" id="CP000471">
    <property type="protein sequence ID" value="ABK45142.1"/>
    <property type="molecule type" value="Genomic_DNA"/>
</dbReference>